<keyword evidence="5" id="KW-0411">Iron-sulfur</keyword>
<keyword evidence="2" id="KW-0479">Metal-binding</keyword>
<dbReference type="PANTHER" id="PTHR21266">
    <property type="entry name" value="IRON-SULFUR DOMAIN CONTAINING PROTEIN"/>
    <property type="match status" value="1"/>
</dbReference>
<dbReference type="RefSeq" id="WP_075799614.1">
    <property type="nucleotide sequence ID" value="NZ_CP015583.1"/>
</dbReference>
<dbReference type="GO" id="GO:0046872">
    <property type="term" value="F:metal ion binding"/>
    <property type="evidence" value="ECO:0007669"/>
    <property type="project" value="UniProtKB-KW"/>
</dbReference>
<dbReference type="InterPro" id="IPR036922">
    <property type="entry name" value="Rieske_2Fe-2S_sf"/>
</dbReference>
<protein>
    <submittedName>
        <fullName evidence="7">(2Fe-2S)-binding protein</fullName>
    </submittedName>
</protein>
<keyword evidence="1" id="KW-0001">2Fe-2S</keyword>
<evidence type="ECO:0000256" key="1">
    <source>
        <dbReference type="ARBA" id="ARBA00022714"/>
    </source>
</evidence>
<dbReference type="SUPFAM" id="SSF55961">
    <property type="entry name" value="Bet v1-like"/>
    <property type="match status" value="1"/>
</dbReference>
<dbReference type="KEGG" id="rgi:RGI145_18895"/>
<dbReference type="SUPFAM" id="SSF50022">
    <property type="entry name" value="ISP domain"/>
    <property type="match status" value="1"/>
</dbReference>
<dbReference type="Proteomes" id="UP000185494">
    <property type="component" value="Chromosome 1"/>
</dbReference>
<evidence type="ECO:0000313" key="8">
    <source>
        <dbReference type="Proteomes" id="UP000185494"/>
    </source>
</evidence>
<proteinExistence type="predicted"/>
<dbReference type="PROSITE" id="PS51296">
    <property type="entry name" value="RIESKE"/>
    <property type="match status" value="1"/>
</dbReference>
<dbReference type="InterPro" id="IPR050584">
    <property type="entry name" value="Cholesterol_7-desaturase"/>
</dbReference>
<dbReference type="GO" id="GO:0051537">
    <property type="term" value="F:2 iron, 2 sulfur cluster binding"/>
    <property type="evidence" value="ECO:0007669"/>
    <property type="project" value="UniProtKB-KW"/>
</dbReference>
<dbReference type="AlphaFoldDB" id="A0A1L7AJA0"/>
<dbReference type="STRING" id="257708.RGI145_18895"/>
<evidence type="ECO:0000259" key="6">
    <source>
        <dbReference type="PROSITE" id="PS51296"/>
    </source>
</evidence>
<organism evidence="7 8">
    <name type="scientific">Roseomonas gilardii</name>
    <dbReference type="NCBI Taxonomy" id="257708"/>
    <lineage>
        <taxon>Bacteria</taxon>
        <taxon>Pseudomonadati</taxon>
        <taxon>Pseudomonadota</taxon>
        <taxon>Alphaproteobacteria</taxon>
        <taxon>Acetobacterales</taxon>
        <taxon>Roseomonadaceae</taxon>
        <taxon>Roseomonas</taxon>
    </lineage>
</organism>
<dbReference type="Gene3D" id="2.102.10.10">
    <property type="entry name" value="Rieske [2Fe-2S] iron-sulphur domain"/>
    <property type="match status" value="1"/>
</dbReference>
<evidence type="ECO:0000256" key="2">
    <source>
        <dbReference type="ARBA" id="ARBA00022723"/>
    </source>
</evidence>
<keyword evidence="4" id="KW-0408">Iron</keyword>
<reference evidence="7 8" key="1">
    <citation type="submission" date="2016-05" db="EMBL/GenBank/DDBJ databases">
        <title>Complete Genome and Methylome Analysis of Psychrotrophic Bacterial Isolates from Antarctic Lake Untersee.</title>
        <authorList>
            <person name="Fomenkov A."/>
            <person name="Akimov V.N."/>
            <person name="Vasilyeva L.V."/>
            <person name="Andersen D."/>
            <person name="Vincze T."/>
            <person name="Roberts R.J."/>
        </authorList>
    </citation>
    <scope>NUCLEOTIDE SEQUENCE [LARGE SCALE GENOMIC DNA]</scope>
    <source>
        <strain evidence="7 8">U14-5</strain>
    </source>
</reference>
<feature type="domain" description="Rieske" evidence="6">
    <location>
        <begin position="24"/>
        <end position="127"/>
    </location>
</feature>
<dbReference type="GO" id="GO:0016491">
    <property type="term" value="F:oxidoreductase activity"/>
    <property type="evidence" value="ECO:0007669"/>
    <property type="project" value="UniProtKB-KW"/>
</dbReference>
<accession>A0A1L7AJA0</accession>
<dbReference type="EMBL" id="CP015583">
    <property type="protein sequence ID" value="APT58867.1"/>
    <property type="molecule type" value="Genomic_DNA"/>
</dbReference>
<dbReference type="InterPro" id="IPR044043">
    <property type="entry name" value="VanA_C_cat"/>
</dbReference>
<keyword evidence="3" id="KW-0560">Oxidoreductase</keyword>
<dbReference type="eggNOG" id="COG4638">
    <property type="taxonomic scope" value="Bacteria"/>
</dbReference>
<dbReference type="InterPro" id="IPR017941">
    <property type="entry name" value="Rieske_2Fe-2S"/>
</dbReference>
<dbReference type="CDD" id="cd03469">
    <property type="entry name" value="Rieske_RO_Alpha_N"/>
    <property type="match status" value="1"/>
</dbReference>
<name>A0A1L7AJA0_9PROT</name>
<sequence>MSEAITLKERIEDRVNSGILGQWYAVAKSSHVQPGKPHGVKALGRNLVLWRDNAGAIRCIEDYCPHRGARLSYGVVHEGNIACGYHGVVLDGDGRILRVPAMPKCSLEGKKALASYPVRELADCVFVYFASVEKPEAPELPTPPELADPEWTGFLCYSHWACNYRYALDNLADPMHGCYLHANSFTLAFGAKQDHMKLEQREDGFLVSRVEQAGENFDWTDMVVTQDGSYCRLDIPYPKAAGPGGVFRIIGFTTPVDDTHCMVFFWRLRKVQGLAREVFRFMYRTTLEPRHWAVLEQDRVMLEGMPDDARKREMLYQHDIGVARIRQLLNRQAKAQIAAEDAALTRAAG</sequence>
<evidence type="ECO:0000256" key="4">
    <source>
        <dbReference type="ARBA" id="ARBA00023004"/>
    </source>
</evidence>
<dbReference type="PANTHER" id="PTHR21266:SF60">
    <property type="entry name" value="3-KETOSTEROID-9-ALPHA-MONOOXYGENASE, OXYGENASE COMPONENT"/>
    <property type="match status" value="1"/>
</dbReference>
<dbReference type="Gene3D" id="3.90.380.10">
    <property type="entry name" value="Naphthalene 1,2-dioxygenase Alpha Subunit, Chain A, domain 1"/>
    <property type="match status" value="1"/>
</dbReference>
<dbReference type="Pfam" id="PF19112">
    <property type="entry name" value="VanA_C"/>
    <property type="match status" value="1"/>
</dbReference>
<evidence type="ECO:0000256" key="3">
    <source>
        <dbReference type="ARBA" id="ARBA00023002"/>
    </source>
</evidence>
<gene>
    <name evidence="7" type="ORF">RGI145_18895</name>
</gene>
<evidence type="ECO:0000313" key="7">
    <source>
        <dbReference type="EMBL" id="APT58867.1"/>
    </source>
</evidence>
<dbReference type="Pfam" id="PF00355">
    <property type="entry name" value="Rieske"/>
    <property type="match status" value="1"/>
</dbReference>
<evidence type="ECO:0000256" key="5">
    <source>
        <dbReference type="ARBA" id="ARBA00023014"/>
    </source>
</evidence>